<dbReference type="CDD" id="cd03139">
    <property type="entry name" value="GATase1_PfpI_2"/>
    <property type="match status" value="1"/>
</dbReference>
<sequence>MKQSLLHYLFLFLLLLARTPLAAQQAKAWYCPPCDNSCDSLSFTAAGKCPHCGMTLIQQTTEEHRQHMKAKKTTIAFYLQNGVEVLDFAGPMEVFSYAKFEVFTVSKTRTPIISQGILKIIPDYSIEDAPKADIIAFFGGNAGNATNDPQVIEWLKRQPTPDYYFSVCTGAFILGKAGILDNLTVTTFHESIANLQKAVPSAKVLSNVRFVDNGKVITTAGISAGIDGALHLVAKLRGLETARSVATYMEYDKWVPDQGLVIKK</sequence>
<protein>
    <submittedName>
        <fullName evidence="3">DJ-1/PfpI family protein</fullName>
    </submittedName>
</protein>
<organism evidence="3 4">
    <name type="scientific">Paraflavitalea soli</name>
    <dbReference type="NCBI Taxonomy" id="2315862"/>
    <lineage>
        <taxon>Bacteria</taxon>
        <taxon>Pseudomonadati</taxon>
        <taxon>Bacteroidota</taxon>
        <taxon>Chitinophagia</taxon>
        <taxon>Chitinophagales</taxon>
        <taxon>Chitinophagaceae</taxon>
        <taxon>Paraflavitalea</taxon>
    </lineage>
</organism>
<accession>A0A3B7MP97</accession>
<dbReference type="KEGG" id="pseg:D3H65_21020"/>
<dbReference type="Gene3D" id="3.40.50.880">
    <property type="match status" value="1"/>
</dbReference>
<feature type="chain" id="PRO_5017744387" evidence="1">
    <location>
        <begin position="23"/>
        <end position="264"/>
    </location>
</feature>
<feature type="domain" description="DJ-1/PfpI" evidence="2">
    <location>
        <begin position="74"/>
        <end position="234"/>
    </location>
</feature>
<keyword evidence="4" id="KW-1185">Reference proteome</keyword>
<evidence type="ECO:0000313" key="3">
    <source>
        <dbReference type="EMBL" id="AXY76324.1"/>
    </source>
</evidence>
<dbReference type="EMBL" id="CP032157">
    <property type="protein sequence ID" value="AXY76324.1"/>
    <property type="molecule type" value="Genomic_DNA"/>
</dbReference>
<dbReference type="GO" id="GO:0046872">
    <property type="term" value="F:metal ion binding"/>
    <property type="evidence" value="ECO:0007669"/>
    <property type="project" value="InterPro"/>
</dbReference>
<dbReference type="RefSeq" id="WP_119052201.1">
    <property type="nucleotide sequence ID" value="NZ_CP032157.1"/>
</dbReference>
<gene>
    <name evidence="3" type="ORF">D3H65_21020</name>
</gene>
<keyword evidence="1" id="KW-0732">Signal</keyword>
<dbReference type="Proteomes" id="UP000263900">
    <property type="component" value="Chromosome"/>
</dbReference>
<proteinExistence type="predicted"/>
<evidence type="ECO:0000259" key="2">
    <source>
        <dbReference type="Pfam" id="PF01965"/>
    </source>
</evidence>
<dbReference type="InterPro" id="IPR002818">
    <property type="entry name" value="DJ-1/PfpI"/>
</dbReference>
<evidence type="ECO:0000313" key="4">
    <source>
        <dbReference type="Proteomes" id="UP000263900"/>
    </source>
</evidence>
<name>A0A3B7MP97_9BACT</name>
<evidence type="ECO:0000256" key="1">
    <source>
        <dbReference type="SAM" id="SignalP"/>
    </source>
</evidence>
<feature type="signal peptide" evidence="1">
    <location>
        <begin position="1"/>
        <end position="22"/>
    </location>
</feature>
<dbReference type="GO" id="GO:0006355">
    <property type="term" value="P:regulation of DNA-templated transcription"/>
    <property type="evidence" value="ECO:0007669"/>
    <property type="project" value="TreeGrafter"/>
</dbReference>
<dbReference type="PANTHER" id="PTHR43130">
    <property type="entry name" value="ARAC-FAMILY TRANSCRIPTIONAL REGULATOR"/>
    <property type="match status" value="1"/>
</dbReference>
<dbReference type="OrthoDB" id="9803764at2"/>
<dbReference type="AlphaFoldDB" id="A0A3B7MP97"/>
<dbReference type="InterPro" id="IPR052158">
    <property type="entry name" value="INH-QAR"/>
</dbReference>
<dbReference type="InterPro" id="IPR029062">
    <property type="entry name" value="Class_I_gatase-like"/>
</dbReference>
<reference evidence="3 4" key="1">
    <citation type="submission" date="2018-09" db="EMBL/GenBank/DDBJ databases">
        <title>Genome sequencing of strain 6GH32-13.</title>
        <authorList>
            <person name="Weon H.-Y."/>
            <person name="Heo J."/>
            <person name="Kwon S.-W."/>
        </authorList>
    </citation>
    <scope>NUCLEOTIDE SEQUENCE [LARGE SCALE GENOMIC DNA]</scope>
    <source>
        <strain evidence="3 4">5GH32-13</strain>
    </source>
</reference>
<dbReference type="Pfam" id="PF01965">
    <property type="entry name" value="DJ-1_PfpI"/>
    <property type="match status" value="1"/>
</dbReference>
<dbReference type="PANTHER" id="PTHR43130:SF14">
    <property type="entry name" value="DJ-1_PFPI DOMAIN-CONTAINING PROTEIN"/>
    <property type="match status" value="1"/>
</dbReference>
<dbReference type="SUPFAM" id="SSF52317">
    <property type="entry name" value="Class I glutamine amidotransferase-like"/>
    <property type="match status" value="1"/>
</dbReference>